<evidence type="ECO:0000256" key="2">
    <source>
        <dbReference type="ARBA" id="ARBA00004496"/>
    </source>
</evidence>
<dbReference type="Gene3D" id="3.40.50.300">
    <property type="entry name" value="P-loop containing nucleotide triphosphate hydrolases"/>
    <property type="match status" value="1"/>
</dbReference>
<dbReference type="EMBL" id="RCOS01000062">
    <property type="protein sequence ID" value="RSN76197.1"/>
    <property type="molecule type" value="Genomic_DNA"/>
</dbReference>
<evidence type="ECO:0000256" key="8">
    <source>
        <dbReference type="ARBA" id="ARBA00022741"/>
    </source>
</evidence>
<evidence type="ECO:0000256" key="4">
    <source>
        <dbReference type="ARBA" id="ARBA00012955"/>
    </source>
</evidence>
<name>A0A429GRA9_9CREN</name>
<reference evidence="14 16" key="2">
    <citation type="journal article" date="2019" name="Nat. Microbiol.">
        <title>Wide diversity of methane and short-chain alkane metabolisms in uncultured archaea.</title>
        <authorList>
            <person name="Borrel G."/>
            <person name="Adam P.S."/>
            <person name="McKay L.J."/>
            <person name="Chen L.X."/>
            <person name="Sierra-Garcia I.N."/>
            <person name="Sieber C.M."/>
            <person name="Letourneur Q."/>
            <person name="Ghozlane A."/>
            <person name="Andersen G.L."/>
            <person name="Li W.J."/>
            <person name="Hallam S.J."/>
            <person name="Muyzer G."/>
            <person name="de Oliveira V.M."/>
            <person name="Inskeep W.P."/>
            <person name="Banfield J.F."/>
            <person name="Gribaldo S."/>
        </authorList>
    </citation>
    <scope>NUCLEOTIDE SEQUENCE [LARGE SCALE GENOMIC DNA]</scope>
    <source>
        <strain evidence="14">NM4</strain>
    </source>
</reference>
<dbReference type="HAMAP" id="MF_00234">
    <property type="entry name" value="Adenylate_kinase_AdkA"/>
    <property type="match status" value="1"/>
</dbReference>
<dbReference type="GO" id="GO:0005737">
    <property type="term" value="C:cytoplasm"/>
    <property type="evidence" value="ECO:0007669"/>
    <property type="project" value="UniProtKB-SubCell"/>
</dbReference>
<gene>
    <name evidence="12" type="primary">adkA</name>
    <name evidence="13" type="ORF">D6D85_04390</name>
    <name evidence="14" type="ORF">EF810_02920</name>
</gene>
<keyword evidence="8 12" id="KW-0547">Nucleotide-binding</keyword>
<evidence type="ECO:0000256" key="3">
    <source>
        <dbReference type="ARBA" id="ARBA00007088"/>
    </source>
</evidence>
<evidence type="ECO:0000256" key="11">
    <source>
        <dbReference type="ARBA" id="ARBA00033336"/>
    </source>
</evidence>
<evidence type="ECO:0000313" key="16">
    <source>
        <dbReference type="Proteomes" id="UP000316217"/>
    </source>
</evidence>
<organism evidence="13 15">
    <name type="scientific">Candidatus Methanodesulfokora washburnensis</name>
    <dbReference type="NCBI Taxonomy" id="2478471"/>
    <lineage>
        <taxon>Archaea</taxon>
        <taxon>Thermoproteota</taxon>
        <taxon>Candidatus Korarchaeia</taxon>
        <taxon>Candidatus Korarchaeia incertae sedis</taxon>
        <taxon>Candidatus Methanodesulfokora</taxon>
    </lineage>
</organism>
<dbReference type="GO" id="GO:0004017">
    <property type="term" value="F:AMP kinase activity"/>
    <property type="evidence" value="ECO:0007669"/>
    <property type="project" value="UniProtKB-UniRule"/>
</dbReference>
<feature type="binding site" evidence="12">
    <location>
        <begin position="8"/>
        <end position="16"/>
    </location>
    <ligand>
        <name>ATP</name>
        <dbReference type="ChEBI" id="CHEBI:30616"/>
    </ligand>
</feature>
<comment type="similarity">
    <text evidence="3 12">Belongs to the archaeal adenylate kinase family.</text>
</comment>
<dbReference type="RefSeq" id="WP_125670820.1">
    <property type="nucleotide sequence ID" value="NZ_RCOS01000062.1"/>
</dbReference>
<evidence type="ECO:0000256" key="10">
    <source>
        <dbReference type="ARBA" id="ARBA00022840"/>
    </source>
</evidence>
<evidence type="ECO:0000256" key="5">
    <source>
        <dbReference type="ARBA" id="ARBA00019926"/>
    </source>
</evidence>
<dbReference type="GO" id="GO:0005524">
    <property type="term" value="F:ATP binding"/>
    <property type="evidence" value="ECO:0007669"/>
    <property type="project" value="UniProtKB-UniRule"/>
</dbReference>
<dbReference type="NCBIfam" id="NF003122">
    <property type="entry name" value="PRK04040.1"/>
    <property type="match status" value="1"/>
</dbReference>
<reference evidence="13 15" key="1">
    <citation type="submission" date="2018-10" db="EMBL/GenBank/DDBJ databases">
        <title>Co-occurring genomic capacity for anaerobic methane metabolism and dissimilatory sulfite reduction discovered in the Korarchaeota.</title>
        <authorList>
            <person name="Mckay L.J."/>
            <person name="Dlakic M."/>
            <person name="Fields M.W."/>
            <person name="Delmont T.O."/>
            <person name="Eren A.M."/>
            <person name="Jay Z.J."/>
            <person name="Klingelsmith K.B."/>
            <person name="Rusch D.B."/>
            <person name="Inskeep W.P."/>
        </authorList>
    </citation>
    <scope>NUCLEOTIDE SEQUENCE [LARGE SCALE GENOMIC DNA]</scope>
    <source>
        <strain evidence="13 15">MDKW</strain>
    </source>
</reference>
<sequence length="192" mass="21436">MPLSIVIGVPGVGKSTVMEELKKISDGKVKVIVFGDYMFDIAKKEGLVKHRDEMRTLPVEVQRRLQEEASKMIYEESSKFNGMVLLDTHGFIKTPNGFLPGLPEHILRILRPDFTILIEADPSLIAARRSRDETRIRDPDMEEMISLHQMMNRMAAATYSTITGCNIIIVKNEEGKAHEAAKKLAESLGVGG</sequence>
<protein>
    <recommendedName>
        <fullName evidence="5 12">Adenylate kinase</fullName>
        <shortName evidence="12">AK</shortName>
        <ecNumber evidence="4 12">2.7.4.3</ecNumber>
    </recommendedName>
    <alternativeName>
        <fullName evidence="11 12">ATP-AMP transphosphorylase</fullName>
    </alternativeName>
</protein>
<dbReference type="EMBL" id="RXII01000047">
    <property type="protein sequence ID" value="RZN62430.1"/>
    <property type="molecule type" value="Genomic_DNA"/>
</dbReference>
<evidence type="ECO:0000256" key="1">
    <source>
        <dbReference type="ARBA" id="ARBA00000582"/>
    </source>
</evidence>
<evidence type="ECO:0000313" key="13">
    <source>
        <dbReference type="EMBL" id="RSN76197.1"/>
    </source>
</evidence>
<keyword evidence="7 12" id="KW-0808">Transferase</keyword>
<evidence type="ECO:0000256" key="12">
    <source>
        <dbReference type="HAMAP-Rule" id="MF_00234"/>
    </source>
</evidence>
<dbReference type="EC" id="2.7.4.3" evidence="4 12"/>
<comment type="subcellular location">
    <subcellularLocation>
        <location evidence="2 12">Cytoplasm</location>
    </subcellularLocation>
</comment>
<dbReference type="Proteomes" id="UP000316217">
    <property type="component" value="Unassembled WGS sequence"/>
</dbReference>
<comment type="caution">
    <text evidence="13">The sequence shown here is derived from an EMBL/GenBank/DDBJ whole genome shotgun (WGS) entry which is preliminary data.</text>
</comment>
<keyword evidence="10 12" id="KW-0067">ATP-binding</keyword>
<accession>A0A429GRA9</accession>
<dbReference type="Pfam" id="PF13207">
    <property type="entry name" value="AAA_17"/>
    <property type="match status" value="1"/>
</dbReference>
<evidence type="ECO:0000313" key="15">
    <source>
        <dbReference type="Proteomes" id="UP000277582"/>
    </source>
</evidence>
<dbReference type="OrthoDB" id="26198at2157"/>
<dbReference type="AlphaFoldDB" id="A0A429GRA9"/>
<dbReference type="InterPro" id="IPR023477">
    <property type="entry name" value="Adenylate_kinase_AdkA"/>
</dbReference>
<comment type="catalytic activity">
    <reaction evidence="1 12">
        <text>AMP + ATP = 2 ADP</text>
        <dbReference type="Rhea" id="RHEA:12973"/>
        <dbReference type="ChEBI" id="CHEBI:30616"/>
        <dbReference type="ChEBI" id="CHEBI:456215"/>
        <dbReference type="ChEBI" id="CHEBI:456216"/>
        <dbReference type="EC" id="2.7.4.3"/>
    </reaction>
</comment>
<evidence type="ECO:0000313" key="14">
    <source>
        <dbReference type="EMBL" id="RZN62430.1"/>
    </source>
</evidence>
<dbReference type="Proteomes" id="UP000277582">
    <property type="component" value="Unassembled WGS sequence"/>
</dbReference>
<dbReference type="SUPFAM" id="SSF52540">
    <property type="entry name" value="P-loop containing nucleoside triphosphate hydrolases"/>
    <property type="match status" value="1"/>
</dbReference>
<evidence type="ECO:0000256" key="6">
    <source>
        <dbReference type="ARBA" id="ARBA00022490"/>
    </source>
</evidence>
<dbReference type="InterPro" id="IPR027417">
    <property type="entry name" value="P-loop_NTPase"/>
</dbReference>
<evidence type="ECO:0000256" key="7">
    <source>
        <dbReference type="ARBA" id="ARBA00022679"/>
    </source>
</evidence>
<keyword evidence="9 12" id="KW-0418">Kinase</keyword>
<evidence type="ECO:0000256" key="9">
    <source>
        <dbReference type="ARBA" id="ARBA00022777"/>
    </source>
</evidence>
<keyword evidence="15" id="KW-1185">Reference proteome</keyword>
<proteinExistence type="inferred from homology"/>
<keyword evidence="6 12" id="KW-0963">Cytoplasm</keyword>